<evidence type="ECO:0000256" key="4">
    <source>
        <dbReference type="ARBA" id="ARBA00022801"/>
    </source>
</evidence>
<sequence length="814" mass="91493">MKKGITLFLLSLLFITPGCKQSKETIVNEYNIVPLPNQMIPQQGRFEISKKVRVITTACTPDVQIIADSLINRLKLTSGITIKQTFENVTDEPVIRFVPQDGMPEEGYKLSVTPQNITLTASTPKGFFYAVQTLYQLLPPVVYGNQKVKNAEWSVPAVEIEDAPRFAYRGLMLDVCRHFSPVEYIYKFIDMLAMHKMNTFHWHLTDDQGWRIEIKKYPKLTEIGSKRKETLVDYYYVNYPQVFDGKEHGGYYTQEQIKAIVDYAASKFITVIPEIEMPGHAIAAIASYPELSCTPDSTCDVTGTWGVFEQVFCPSDTTFQFLEGVMDEVMDLFPSKYIHIGGDECPKTAWINSEYCQSLIKQLGLKDDITPNVIDGKKHTKEEKLQSYFITRMEKYLNSKGRNIIGWDEILEGGLAPNATVMSWRGVEGGLNAAKAGHNAIMTPNPYAYLDQYQEEPEIAPVTIGGYNTLKKTYSYNPVPDDANELVKKHIIGVQGNIWTEYMPGNDNRDYQAFPRAVAIAETGWTLNANKNWNNFCQRMIEDFRRMDVKNVKACRNFFDVNINTHVDETNTLKVVLESFYPNAEIHYTTNGSVPTVESAIYNQPFALSGEMDVKAAAFKDGKMLGKVSGKKLYGNLISGKSFTVTPPIGGAKGDIFGENDVLGTDISTFGLTNGKRGNIASMTPWSGFRMNDACNKLVFIVEFEQPTTVSKVVFGSLYNPASVILPPSVATVETSSDGRKYDKMAEASFKRNYPERGRKAFTDTLGFVPKEVKYIKITLQNGGTLRNGIDFVKDPNEKDVVQANIYLDEIEVY</sequence>
<dbReference type="Pfam" id="PF13287">
    <property type="entry name" value="Fn3_assoc"/>
    <property type="match status" value="1"/>
</dbReference>
<evidence type="ECO:0000256" key="2">
    <source>
        <dbReference type="ARBA" id="ARBA00006285"/>
    </source>
</evidence>
<dbReference type="InterPro" id="IPR025705">
    <property type="entry name" value="Beta_hexosaminidase_sua/sub"/>
</dbReference>
<organism evidence="9 10">
    <name type="scientific">Bacteroides fragilis str. 3998T(B)3</name>
    <dbReference type="NCBI Taxonomy" id="1339316"/>
    <lineage>
        <taxon>Bacteria</taxon>
        <taxon>Pseudomonadati</taxon>
        <taxon>Bacteroidota</taxon>
        <taxon>Bacteroidia</taxon>
        <taxon>Bacteroidales</taxon>
        <taxon>Bacteroidaceae</taxon>
        <taxon>Bacteroides</taxon>
    </lineage>
</organism>
<dbReference type="PANTHER" id="PTHR22600:SF57">
    <property type="entry name" value="BETA-N-ACETYLHEXOSAMINIDASE"/>
    <property type="match status" value="1"/>
</dbReference>
<dbReference type="PRINTS" id="PR00738">
    <property type="entry name" value="GLHYDRLASE20"/>
</dbReference>
<dbReference type="RefSeq" id="WP_032577734.1">
    <property type="nucleotide sequence ID" value="NZ_JGDB01000029.1"/>
</dbReference>
<dbReference type="GO" id="GO:0004563">
    <property type="term" value="F:beta-N-acetylhexosaminidase activity"/>
    <property type="evidence" value="ECO:0007669"/>
    <property type="project" value="UniProtKB-EC"/>
</dbReference>
<evidence type="ECO:0000256" key="1">
    <source>
        <dbReference type="ARBA" id="ARBA00001231"/>
    </source>
</evidence>
<name>A0A015UAD6_BACFG</name>
<keyword evidence="4" id="KW-0378">Hydrolase</keyword>
<dbReference type="EC" id="3.2.1.52" evidence="3"/>
<dbReference type="Gene3D" id="3.30.379.10">
    <property type="entry name" value="Chitobiase/beta-hexosaminidase domain 2-like"/>
    <property type="match status" value="1"/>
</dbReference>
<comment type="similarity">
    <text evidence="2">Belongs to the glycosyl hydrolase 20 family.</text>
</comment>
<feature type="domain" description="Beta-hexosaminidase bacterial type N-terminal" evidence="8">
    <location>
        <begin position="30"/>
        <end position="163"/>
    </location>
</feature>
<evidence type="ECO:0000313" key="9">
    <source>
        <dbReference type="EMBL" id="EXY91762.1"/>
    </source>
</evidence>
<dbReference type="AlphaFoldDB" id="A0A015UAD6"/>
<proteinExistence type="inferred from homology"/>
<dbReference type="SUPFAM" id="SSF51445">
    <property type="entry name" value="(Trans)glycosidases"/>
    <property type="match status" value="1"/>
</dbReference>
<dbReference type="Pfam" id="PF02838">
    <property type="entry name" value="Glyco_hydro_20b"/>
    <property type="match status" value="1"/>
</dbReference>
<dbReference type="CDD" id="cd06563">
    <property type="entry name" value="GH20_chitobiase-like"/>
    <property type="match status" value="1"/>
</dbReference>
<dbReference type="GO" id="GO:0005975">
    <property type="term" value="P:carbohydrate metabolic process"/>
    <property type="evidence" value="ECO:0007669"/>
    <property type="project" value="InterPro"/>
</dbReference>
<dbReference type="InterPro" id="IPR015882">
    <property type="entry name" value="HEX_bac_N"/>
</dbReference>
<dbReference type="InterPro" id="IPR026876">
    <property type="entry name" value="Fn3_assoc_repeat"/>
</dbReference>
<evidence type="ECO:0000256" key="6">
    <source>
        <dbReference type="PIRSR" id="PIRSR625705-1"/>
    </source>
</evidence>
<comment type="catalytic activity">
    <reaction evidence="1">
        <text>Hydrolysis of terminal non-reducing N-acetyl-D-hexosamine residues in N-acetyl-beta-D-hexosaminides.</text>
        <dbReference type="EC" id="3.2.1.52"/>
    </reaction>
</comment>
<dbReference type="GO" id="GO:0030203">
    <property type="term" value="P:glycosaminoglycan metabolic process"/>
    <property type="evidence" value="ECO:0007669"/>
    <property type="project" value="TreeGrafter"/>
</dbReference>
<accession>A0A015UAD6</accession>
<dbReference type="InterPro" id="IPR015883">
    <property type="entry name" value="Glyco_hydro_20_cat"/>
</dbReference>
<dbReference type="InterPro" id="IPR029018">
    <property type="entry name" value="Hex-like_dom2"/>
</dbReference>
<dbReference type="PATRIC" id="fig|1339316.3.peg.1475"/>
<dbReference type="GO" id="GO:0016020">
    <property type="term" value="C:membrane"/>
    <property type="evidence" value="ECO:0007669"/>
    <property type="project" value="TreeGrafter"/>
</dbReference>
<keyword evidence="5" id="KW-0326">Glycosidase</keyword>
<reference evidence="9 10" key="1">
    <citation type="submission" date="2014-02" db="EMBL/GenBank/DDBJ databases">
        <authorList>
            <person name="Sears C."/>
            <person name="Carroll K."/>
            <person name="Sack B.R."/>
            <person name="Qadri F."/>
            <person name="Myers L.L."/>
            <person name="Chung G.-T."/>
            <person name="Escheverria P."/>
            <person name="Fraser C.M."/>
            <person name="Sadzewicz L."/>
            <person name="Shefchek K.A."/>
            <person name="Tallon L."/>
            <person name="Das S.P."/>
            <person name="Daugherty S."/>
            <person name="Mongodin E.F."/>
        </authorList>
    </citation>
    <scope>NUCLEOTIDE SEQUENCE [LARGE SCALE GENOMIC DNA]</scope>
    <source>
        <strain evidence="10">3998T(B)3</strain>
    </source>
</reference>
<evidence type="ECO:0000256" key="3">
    <source>
        <dbReference type="ARBA" id="ARBA00012663"/>
    </source>
</evidence>
<evidence type="ECO:0000313" key="10">
    <source>
        <dbReference type="Proteomes" id="UP000020773"/>
    </source>
</evidence>
<dbReference type="Gene3D" id="3.20.20.80">
    <property type="entry name" value="Glycosidases"/>
    <property type="match status" value="1"/>
</dbReference>
<protein>
    <recommendedName>
        <fullName evidence="3">beta-N-acetylhexosaminidase</fullName>
        <ecNumber evidence="3">3.2.1.52</ecNumber>
    </recommendedName>
</protein>
<evidence type="ECO:0000259" key="8">
    <source>
        <dbReference type="Pfam" id="PF02838"/>
    </source>
</evidence>
<feature type="active site" description="Proton donor" evidence="6">
    <location>
        <position position="344"/>
    </location>
</feature>
<dbReference type="InterPro" id="IPR017853">
    <property type="entry name" value="GH"/>
</dbReference>
<comment type="caution">
    <text evidence="9">The sequence shown here is derived from an EMBL/GenBank/DDBJ whole genome shotgun (WGS) entry which is preliminary data.</text>
</comment>
<evidence type="ECO:0000259" key="7">
    <source>
        <dbReference type="Pfam" id="PF00728"/>
    </source>
</evidence>
<evidence type="ECO:0000256" key="5">
    <source>
        <dbReference type="ARBA" id="ARBA00023295"/>
    </source>
</evidence>
<dbReference type="SUPFAM" id="SSF55545">
    <property type="entry name" value="beta-N-acetylhexosaminidase-like domain"/>
    <property type="match status" value="1"/>
</dbReference>
<dbReference type="Proteomes" id="UP000020773">
    <property type="component" value="Unassembled WGS sequence"/>
</dbReference>
<dbReference type="Pfam" id="PF00728">
    <property type="entry name" value="Glyco_hydro_20"/>
    <property type="match status" value="1"/>
</dbReference>
<dbReference type="PANTHER" id="PTHR22600">
    <property type="entry name" value="BETA-HEXOSAMINIDASE"/>
    <property type="match status" value="1"/>
</dbReference>
<feature type="domain" description="Glycoside hydrolase family 20 catalytic" evidence="7">
    <location>
        <begin position="166"/>
        <end position="526"/>
    </location>
</feature>
<dbReference type="EMBL" id="JGDB01000029">
    <property type="protein sequence ID" value="EXY91762.1"/>
    <property type="molecule type" value="Genomic_DNA"/>
</dbReference>
<gene>
    <name evidence="9" type="ORF">M125_1515</name>
</gene>